<feature type="region of interest" description="Disordered" evidence="1">
    <location>
        <begin position="1"/>
        <end position="31"/>
    </location>
</feature>
<evidence type="ECO:0000313" key="2">
    <source>
        <dbReference type="EMBL" id="ELT87017.1"/>
    </source>
</evidence>
<name>R7UHJ8_CAPTE</name>
<dbReference type="Proteomes" id="UP000014760">
    <property type="component" value="Unassembled WGS sequence"/>
</dbReference>
<reference evidence="5" key="1">
    <citation type="submission" date="2012-12" db="EMBL/GenBank/DDBJ databases">
        <authorList>
            <person name="Hellsten U."/>
            <person name="Grimwood J."/>
            <person name="Chapman J.A."/>
            <person name="Shapiro H."/>
            <person name="Aerts A."/>
            <person name="Otillar R.P."/>
            <person name="Terry A.Y."/>
            <person name="Boore J.L."/>
            <person name="Simakov O."/>
            <person name="Marletaz F."/>
            <person name="Cho S.-J."/>
            <person name="Edsinger-Gonzales E."/>
            <person name="Havlak P."/>
            <person name="Kuo D.-H."/>
            <person name="Larsson T."/>
            <person name="Lv J."/>
            <person name="Arendt D."/>
            <person name="Savage R."/>
            <person name="Osoegawa K."/>
            <person name="de Jong P."/>
            <person name="Lindberg D.R."/>
            <person name="Seaver E.C."/>
            <person name="Weisblat D.A."/>
            <person name="Putnam N.H."/>
            <person name="Grigoriev I.V."/>
            <person name="Rokhsar D.S."/>
        </authorList>
    </citation>
    <scope>NUCLEOTIDE SEQUENCE</scope>
    <source>
        <strain evidence="5">I ESC-2004</strain>
    </source>
</reference>
<feature type="compositionally biased region" description="Basic and acidic residues" evidence="1">
    <location>
        <begin position="106"/>
        <end position="125"/>
    </location>
</feature>
<accession>R7UHJ8</accession>
<evidence type="ECO:0000256" key="1">
    <source>
        <dbReference type="SAM" id="MobiDB-lite"/>
    </source>
</evidence>
<dbReference type="EMBL" id="AMQN01007585">
    <property type="status" value="NOT_ANNOTATED_CDS"/>
    <property type="molecule type" value="Genomic_DNA"/>
</dbReference>
<dbReference type="EMBL" id="KB300985">
    <property type="protein sequence ID" value="ELU06019.1"/>
    <property type="molecule type" value="Genomic_DNA"/>
</dbReference>
<organism evidence="3">
    <name type="scientific">Capitella teleta</name>
    <name type="common">Polychaete worm</name>
    <dbReference type="NCBI Taxonomy" id="283909"/>
    <lineage>
        <taxon>Eukaryota</taxon>
        <taxon>Metazoa</taxon>
        <taxon>Spiralia</taxon>
        <taxon>Lophotrochozoa</taxon>
        <taxon>Annelida</taxon>
        <taxon>Polychaeta</taxon>
        <taxon>Sedentaria</taxon>
        <taxon>Scolecida</taxon>
        <taxon>Capitellidae</taxon>
        <taxon>Capitella</taxon>
    </lineage>
</organism>
<dbReference type="EMBL" id="AMQN01034610">
    <property type="status" value="NOT_ANNOTATED_CDS"/>
    <property type="molecule type" value="Genomic_DNA"/>
</dbReference>
<dbReference type="AlphaFoldDB" id="R7UHJ8"/>
<protein>
    <submittedName>
        <fullName evidence="3 4">Uncharacterized protein</fullName>
    </submittedName>
</protein>
<dbReference type="EnsemblMetazoa" id="CapteT188540">
    <property type="protein sequence ID" value="CapteP188540"/>
    <property type="gene ID" value="CapteG188540"/>
</dbReference>
<gene>
    <name evidence="3" type="ORF">CAPTEDRAFT_188540</name>
    <name evidence="2" type="ORF">CAPTEDRAFT_190583</name>
</gene>
<keyword evidence="5" id="KW-1185">Reference proteome</keyword>
<evidence type="ECO:0000313" key="4">
    <source>
        <dbReference type="EnsemblMetazoa" id="CapteP188540"/>
    </source>
</evidence>
<dbReference type="HOGENOM" id="CLU_1994775_0_0_1"/>
<reference evidence="4" key="3">
    <citation type="submission" date="2015-06" db="UniProtKB">
        <authorList>
            <consortium name="EnsemblMetazoa"/>
        </authorList>
    </citation>
    <scope>IDENTIFICATION</scope>
</reference>
<sequence>MEEESIADRDKGETNPEKCEKMPTDAKASDKPFVAGPVFRFVYSEAVMQAVDTKVKGKQSVPKEEGRHKSTMAGTQVNNLLKIDVQIPHIEDLLPQLCPDPEPEEETPRNNHFRDSFANREPWKK</sequence>
<dbReference type="EnsemblMetazoa" id="CapteT190583">
    <property type="protein sequence ID" value="CapteP190583"/>
    <property type="gene ID" value="CapteG190583"/>
</dbReference>
<evidence type="ECO:0000313" key="3">
    <source>
        <dbReference type="EMBL" id="ELU06019.1"/>
    </source>
</evidence>
<feature type="compositionally biased region" description="Basic and acidic residues" evidence="1">
    <location>
        <begin position="1"/>
        <end position="30"/>
    </location>
</feature>
<reference evidence="3 5" key="2">
    <citation type="journal article" date="2013" name="Nature">
        <title>Insights into bilaterian evolution from three spiralian genomes.</title>
        <authorList>
            <person name="Simakov O."/>
            <person name="Marletaz F."/>
            <person name="Cho S.J."/>
            <person name="Edsinger-Gonzales E."/>
            <person name="Havlak P."/>
            <person name="Hellsten U."/>
            <person name="Kuo D.H."/>
            <person name="Larsson T."/>
            <person name="Lv J."/>
            <person name="Arendt D."/>
            <person name="Savage R."/>
            <person name="Osoegawa K."/>
            <person name="de Jong P."/>
            <person name="Grimwood J."/>
            <person name="Chapman J.A."/>
            <person name="Shapiro H."/>
            <person name="Aerts A."/>
            <person name="Otillar R.P."/>
            <person name="Terry A.Y."/>
            <person name="Boore J.L."/>
            <person name="Grigoriev I.V."/>
            <person name="Lindberg D.R."/>
            <person name="Seaver E.C."/>
            <person name="Weisblat D.A."/>
            <person name="Putnam N.H."/>
            <person name="Rokhsar D.S."/>
        </authorList>
    </citation>
    <scope>NUCLEOTIDE SEQUENCE</scope>
    <source>
        <strain evidence="3 5">I ESC-2004</strain>
    </source>
</reference>
<proteinExistence type="predicted"/>
<feature type="region of interest" description="Disordered" evidence="1">
    <location>
        <begin position="97"/>
        <end position="125"/>
    </location>
</feature>
<dbReference type="EMBL" id="KB312556">
    <property type="protein sequence ID" value="ELT87017.1"/>
    <property type="molecule type" value="Genomic_DNA"/>
</dbReference>
<evidence type="ECO:0000313" key="5">
    <source>
        <dbReference type="Proteomes" id="UP000014760"/>
    </source>
</evidence>